<proteinExistence type="predicted"/>
<dbReference type="AlphaFoldDB" id="A0A1I3EIP6"/>
<accession>A0A1I3EIP6</accession>
<dbReference type="EMBL" id="FOQD01000004">
    <property type="protein sequence ID" value="SFH98836.1"/>
    <property type="molecule type" value="Genomic_DNA"/>
</dbReference>
<evidence type="ECO:0000313" key="2">
    <source>
        <dbReference type="Proteomes" id="UP000199518"/>
    </source>
</evidence>
<sequence length="79" mass="8765">MSADLAEFTSDQLIEELINREGFIGIVIFHRAQFRNVTQRPLAFDSNEVVLTKSPPLTREGVEALLATGQELLQSMFGG</sequence>
<reference evidence="2" key="1">
    <citation type="submission" date="2016-10" db="EMBL/GenBank/DDBJ databases">
        <authorList>
            <person name="Varghese N."/>
            <person name="Submissions S."/>
        </authorList>
    </citation>
    <scope>NUCLEOTIDE SEQUENCE [LARGE SCALE GENOMIC DNA]</scope>
    <source>
        <strain evidence="2">DSM 26348</strain>
    </source>
</reference>
<protein>
    <submittedName>
        <fullName evidence="1">Uncharacterized protein</fullName>
    </submittedName>
</protein>
<evidence type="ECO:0000313" key="1">
    <source>
        <dbReference type="EMBL" id="SFH98836.1"/>
    </source>
</evidence>
<keyword evidence="2" id="KW-1185">Reference proteome</keyword>
<dbReference type="Proteomes" id="UP000199518">
    <property type="component" value="Unassembled WGS sequence"/>
</dbReference>
<organism evidence="1 2">
    <name type="scientific">Planctomicrobium piriforme</name>
    <dbReference type="NCBI Taxonomy" id="1576369"/>
    <lineage>
        <taxon>Bacteria</taxon>
        <taxon>Pseudomonadati</taxon>
        <taxon>Planctomycetota</taxon>
        <taxon>Planctomycetia</taxon>
        <taxon>Planctomycetales</taxon>
        <taxon>Planctomycetaceae</taxon>
        <taxon>Planctomicrobium</taxon>
    </lineage>
</organism>
<gene>
    <name evidence="1" type="ORF">SAMN05421753_104240</name>
</gene>
<name>A0A1I3EIP6_9PLAN</name>